<dbReference type="EMBL" id="ML769762">
    <property type="protein sequence ID" value="KAE9388092.1"/>
    <property type="molecule type" value="Genomic_DNA"/>
</dbReference>
<protein>
    <recommendedName>
        <fullName evidence="4">DNA breaking-rejoining enzyme</fullName>
    </recommendedName>
</protein>
<evidence type="ECO:0008006" key="4">
    <source>
        <dbReference type="Google" id="ProtNLM"/>
    </source>
</evidence>
<dbReference type="Gene3D" id="1.10.443.10">
    <property type="entry name" value="Intergrase catalytic core"/>
    <property type="match status" value="1"/>
</dbReference>
<gene>
    <name evidence="2" type="ORF">BT96DRAFT_836771</name>
</gene>
<keyword evidence="3" id="KW-1185">Reference proteome</keyword>
<evidence type="ECO:0000256" key="1">
    <source>
        <dbReference type="ARBA" id="ARBA00023172"/>
    </source>
</evidence>
<dbReference type="GO" id="GO:0003677">
    <property type="term" value="F:DNA binding"/>
    <property type="evidence" value="ECO:0007669"/>
    <property type="project" value="InterPro"/>
</dbReference>
<evidence type="ECO:0000313" key="3">
    <source>
        <dbReference type="Proteomes" id="UP000799118"/>
    </source>
</evidence>
<keyword evidence="1" id="KW-0233">DNA recombination</keyword>
<dbReference type="AlphaFoldDB" id="A0A6A4GQP2"/>
<dbReference type="OrthoDB" id="3254696at2759"/>
<dbReference type="InterPro" id="IPR013762">
    <property type="entry name" value="Integrase-like_cat_sf"/>
</dbReference>
<organism evidence="2 3">
    <name type="scientific">Gymnopus androsaceus JB14</name>
    <dbReference type="NCBI Taxonomy" id="1447944"/>
    <lineage>
        <taxon>Eukaryota</taxon>
        <taxon>Fungi</taxon>
        <taxon>Dikarya</taxon>
        <taxon>Basidiomycota</taxon>
        <taxon>Agaricomycotina</taxon>
        <taxon>Agaricomycetes</taxon>
        <taxon>Agaricomycetidae</taxon>
        <taxon>Agaricales</taxon>
        <taxon>Marasmiineae</taxon>
        <taxon>Omphalotaceae</taxon>
        <taxon>Gymnopus</taxon>
    </lineage>
</organism>
<name>A0A6A4GQP2_9AGAR</name>
<accession>A0A6A4GQP2</accession>
<dbReference type="GO" id="GO:0006310">
    <property type="term" value="P:DNA recombination"/>
    <property type="evidence" value="ECO:0007669"/>
    <property type="project" value="UniProtKB-KW"/>
</dbReference>
<dbReference type="GO" id="GO:0015074">
    <property type="term" value="P:DNA integration"/>
    <property type="evidence" value="ECO:0007669"/>
    <property type="project" value="InterPro"/>
</dbReference>
<reference evidence="2" key="1">
    <citation type="journal article" date="2019" name="Environ. Microbiol.">
        <title>Fungal ecological strategies reflected in gene transcription - a case study of two litter decomposers.</title>
        <authorList>
            <person name="Barbi F."/>
            <person name="Kohler A."/>
            <person name="Barry K."/>
            <person name="Baskaran P."/>
            <person name="Daum C."/>
            <person name="Fauchery L."/>
            <person name="Ihrmark K."/>
            <person name="Kuo A."/>
            <person name="LaButti K."/>
            <person name="Lipzen A."/>
            <person name="Morin E."/>
            <person name="Grigoriev I.V."/>
            <person name="Henrissat B."/>
            <person name="Lindahl B."/>
            <person name="Martin F."/>
        </authorList>
    </citation>
    <scope>NUCLEOTIDE SEQUENCE</scope>
    <source>
        <strain evidence="2">JB14</strain>
    </source>
</reference>
<dbReference type="SUPFAM" id="SSF56349">
    <property type="entry name" value="DNA breaking-rejoining enzymes"/>
    <property type="match status" value="1"/>
</dbReference>
<sequence>MPAPEWMIAKYAASFAGKFAGGTARSHLAALKSFHQTRGQPWLGGKVLSDMLNGVERQAPPSSFREEQPPVKEEHITLLHNRLNLSGSNGLHSCVAAAARSPFAGQMRAGKPLADNPNVDEYNHFDHPSIASLGPQSAEGTKCLKLPKTKVKQTKGETVIIPSTKFADMDPNDALDNHIRVNCLRLQDPLFAYRDQQDGLSVLMRKLFLNVCNQVWSCHNIPRFTGHSFRIGGTTHYLLAVVLPDIIKAMGCWKSNAFLKYWKNLDSLASIHIHRVHAQNSYQDCLQNHAFHTHN</sequence>
<evidence type="ECO:0000313" key="2">
    <source>
        <dbReference type="EMBL" id="KAE9388092.1"/>
    </source>
</evidence>
<dbReference type="Proteomes" id="UP000799118">
    <property type="component" value="Unassembled WGS sequence"/>
</dbReference>
<proteinExistence type="predicted"/>
<dbReference type="InterPro" id="IPR011010">
    <property type="entry name" value="DNA_brk_join_enz"/>
</dbReference>